<feature type="transmembrane region" description="Helical" evidence="1">
    <location>
        <begin position="109"/>
        <end position="127"/>
    </location>
</feature>
<keyword evidence="1" id="KW-0472">Membrane</keyword>
<comment type="caution">
    <text evidence="2">The sequence shown here is derived from an EMBL/GenBank/DDBJ whole genome shotgun (WGS) entry which is preliminary data.</text>
</comment>
<sequence length="152" mass="15776">MDKTYRAVGALVVGAFTGWLALGLWEWADGEQKRSCANDTAVCVTPYPLIGIGLWAVLAVVVLAVALPLLGVRPRGRVTVAAFSLQAYAIAILGPLAPHDVPETNALNLIALALGPALVAVCTVPGWRRAGFIATAVLVVAAFITLGVLDGY</sequence>
<dbReference type="GeneID" id="86955048"/>
<proteinExistence type="predicted"/>
<keyword evidence="1" id="KW-1133">Transmembrane helix</keyword>
<accession>A0ABQ3NW57</accession>
<protein>
    <recommendedName>
        <fullName evidence="4">Integral membrane protein</fullName>
    </recommendedName>
</protein>
<organism evidence="2 3">
    <name type="scientific">Streptomyces virginiae</name>
    <name type="common">Streptomyces cinnamonensis</name>
    <dbReference type="NCBI Taxonomy" id="1961"/>
    <lineage>
        <taxon>Bacteria</taxon>
        <taxon>Bacillati</taxon>
        <taxon>Actinomycetota</taxon>
        <taxon>Actinomycetes</taxon>
        <taxon>Kitasatosporales</taxon>
        <taxon>Streptomycetaceae</taxon>
        <taxon>Streptomyces</taxon>
    </lineage>
</organism>
<dbReference type="Proteomes" id="UP000660554">
    <property type="component" value="Unassembled WGS sequence"/>
</dbReference>
<reference evidence="3" key="1">
    <citation type="submission" date="2020-09" db="EMBL/GenBank/DDBJ databases">
        <title>Whole genome shotgun sequence of Streptomyces cinnamonensis NBRC 15873.</title>
        <authorList>
            <person name="Komaki H."/>
            <person name="Tamura T."/>
        </authorList>
    </citation>
    <scope>NUCLEOTIDE SEQUENCE [LARGE SCALE GENOMIC DNA]</scope>
    <source>
        <strain evidence="3">NBRC 15873</strain>
    </source>
</reference>
<name>A0ABQ3NW57_STRVG</name>
<evidence type="ECO:0000313" key="3">
    <source>
        <dbReference type="Proteomes" id="UP000660554"/>
    </source>
</evidence>
<feature type="transmembrane region" description="Helical" evidence="1">
    <location>
        <begin position="7"/>
        <end position="27"/>
    </location>
</feature>
<gene>
    <name evidence="2" type="ORF">Scinn_64710</name>
</gene>
<feature type="transmembrane region" description="Helical" evidence="1">
    <location>
        <begin position="47"/>
        <end position="71"/>
    </location>
</feature>
<feature type="transmembrane region" description="Helical" evidence="1">
    <location>
        <begin position="78"/>
        <end position="97"/>
    </location>
</feature>
<evidence type="ECO:0000256" key="1">
    <source>
        <dbReference type="SAM" id="Phobius"/>
    </source>
</evidence>
<keyword evidence="1" id="KW-0812">Transmembrane</keyword>
<evidence type="ECO:0000313" key="2">
    <source>
        <dbReference type="EMBL" id="GHI17008.1"/>
    </source>
</evidence>
<dbReference type="EMBL" id="BNDV01000016">
    <property type="protein sequence ID" value="GHI17008.1"/>
    <property type="molecule type" value="Genomic_DNA"/>
</dbReference>
<dbReference type="RefSeq" id="WP_191869597.1">
    <property type="nucleotide sequence ID" value="NZ_BMRU01000027.1"/>
</dbReference>
<keyword evidence="3" id="KW-1185">Reference proteome</keyword>
<evidence type="ECO:0008006" key="4">
    <source>
        <dbReference type="Google" id="ProtNLM"/>
    </source>
</evidence>
<feature type="transmembrane region" description="Helical" evidence="1">
    <location>
        <begin position="132"/>
        <end position="149"/>
    </location>
</feature>